<feature type="binding site" evidence="8">
    <location>
        <position position="61"/>
    </location>
    <ligand>
        <name>(R)-pantoate</name>
        <dbReference type="ChEBI" id="CHEBI:15980"/>
    </ligand>
</feature>
<protein>
    <recommendedName>
        <fullName evidence="8">Pantothenate synthetase</fullName>
        <shortName evidence="8">PS</shortName>
        <ecNumber evidence="8">6.3.2.1</ecNumber>
    </recommendedName>
    <alternativeName>
        <fullName evidence="8">Pantoate--beta-alanine ligase</fullName>
    </alternativeName>
    <alternativeName>
        <fullName evidence="8">Pantoate-activating enzyme</fullName>
    </alternativeName>
</protein>
<dbReference type="GO" id="GO:0015940">
    <property type="term" value="P:pantothenate biosynthetic process"/>
    <property type="evidence" value="ECO:0007669"/>
    <property type="project" value="UniProtKB-UniRule"/>
</dbReference>
<dbReference type="NCBIfam" id="TIGR00125">
    <property type="entry name" value="cyt_tran_rel"/>
    <property type="match status" value="1"/>
</dbReference>
<comment type="pathway">
    <text evidence="1 8">Cofactor biosynthesis; (R)-pantothenate biosynthesis; (R)-pantothenate from (R)-pantoate and beta-alanine: step 1/1.</text>
</comment>
<feature type="binding site" evidence="8">
    <location>
        <begin position="186"/>
        <end position="189"/>
    </location>
    <ligand>
        <name>ATP</name>
        <dbReference type="ChEBI" id="CHEBI:30616"/>
    </ligand>
</feature>
<reference evidence="9 10" key="1">
    <citation type="submission" date="2019-03" db="EMBL/GenBank/DDBJ databases">
        <title>Genomic Encyclopedia of Type Strains, Phase IV (KMG-IV): sequencing the most valuable type-strain genomes for metagenomic binning, comparative biology and taxonomic classification.</title>
        <authorList>
            <person name="Goeker M."/>
        </authorList>
    </citation>
    <scope>NUCLEOTIDE SEQUENCE [LARGE SCALE GENOMIC DNA]</scope>
    <source>
        <strain evidence="9 10">DSM 18577</strain>
    </source>
</reference>
<dbReference type="Proteomes" id="UP000295565">
    <property type="component" value="Unassembled WGS sequence"/>
</dbReference>
<dbReference type="NCBIfam" id="TIGR00018">
    <property type="entry name" value="panC"/>
    <property type="match status" value="1"/>
</dbReference>
<comment type="caution">
    <text evidence="9">The sequence shown here is derived from an EMBL/GenBank/DDBJ whole genome shotgun (WGS) entry which is preliminary data.</text>
</comment>
<accession>A0A4R1J8L0</accession>
<dbReference type="InterPro" id="IPR004821">
    <property type="entry name" value="Cyt_trans-like"/>
</dbReference>
<dbReference type="InterPro" id="IPR003721">
    <property type="entry name" value="Pantoate_ligase"/>
</dbReference>
<keyword evidence="3 8" id="KW-0436">Ligase</keyword>
<keyword evidence="5 8" id="KW-0547">Nucleotide-binding</keyword>
<dbReference type="FunFam" id="3.40.50.620:FF:000013">
    <property type="entry name" value="Pantothenate synthetase"/>
    <property type="match status" value="1"/>
</dbReference>
<dbReference type="GO" id="GO:0004592">
    <property type="term" value="F:pantoate-beta-alanine ligase activity"/>
    <property type="evidence" value="ECO:0007669"/>
    <property type="project" value="UniProtKB-UniRule"/>
</dbReference>
<dbReference type="SUPFAM" id="SSF52374">
    <property type="entry name" value="Nucleotidylyl transferase"/>
    <property type="match status" value="1"/>
</dbReference>
<dbReference type="CDD" id="cd00560">
    <property type="entry name" value="PanC"/>
    <property type="match status" value="1"/>
</dbReference>
<evidence type="ECO:0000256" key="1">
    <source>
        <dbReference type="ARBA" id="ARBA00004990"/>
    </source>
</evidence>
<name>A0A4R1J8L0_9GAMM</name>
<feature type="binding site" evidence="8">
    <location>
        <position position="61"/>
    </location>
    <ligand>
        <name>beta-alanine</name>
        <dbReference type="ChEBI" id="CHEBI:57966"/>
    </ligand>
</feature>
<dbReference type="AlphaFoldDB" id="A0A4R1J8L0"/>
<keyword evidence="4 8" id="KW-0566">Pantothenate biosynthesis</keyword>
<dbReference type="PANTHER" id="PTHR21299:SF1">
    <property type="entry name" value="PANTOATE--BETA-ALANINE LIGASE"/>
    <property type="match status" value="1"/>
</dbReference>
<evidence type="ECO:0000256" key="7">
    <source>
        <dbReference type="ARBA" id="ARBA00048258"/>
    </source>
</evidence>
<comment type="similarity">
    <text evidence="2 8">Belongs to the pantothenate synthetase family.</text>
</comment>
<comment type="function">
    <text evidence="8">Catalyzes the condensation of pantoate with beta-alanine in an ATP-dependent reaction via a pantoyl-adenylate intermediate.</text>
</comment>
<organism evidence="9 10">
    <name type="scientific">Celerinatantimonas diazotrophica</name>
    <dbReference type="NCBI Taxonomy" id="412034"/>
    <lineage>
        <taxon>Bacteria</taxon>
        <taxon>Pseudomonadati</taxon>
        <taxon>Pseudomonadota</taxon>
        <taxon>Gammaproteobacteria</taxon>
        <taxon>Celerinatantimonadaceae</taxon>
        <taxon>Celerinatantimonas</taxon>
    </lineage>
</organism>
<evidence type="ECO:0000256" key="5">
    <source>
        <dbReference type="ARBA" id="ARBA00022741"/>
    </source>
</evidence>
<dbReference type="Pfam" id="PF02569">
    <property type="entry name" value="Pantoate_ligase"/>
    <property type="match status" value="1"/>
</dbReference>
<comment type="miscellaneous">
    <text evidence="8">The reaction proceeds by a bi uni uni bi ping pong mechanism.</text>
</comment>
<evidence type="ECO:0000256" key="3">
    <source>
        <dbReference type="ARBA" id="ARBA00022598"/>
    </source>
</evidence>
<evidence type="ECO:0000256" key="6">
    <source>
        <dbReference type="ARBA" id="ARBA00022840"/>
    </source>
</evidence>
<dbReference type="RefSeq" id="WP_131913808.1">
    <property type="nucleotide sequence ID" value="NZ_OU594967.1"/>
</dbReference>
<evidence type="ECO:0000256" key="8">
    <source>
        <dbReference type="HAMAP-Rule" id="MF_00158"/>
    </source>
</evidence>
<feature type="binding site" evidence="8">
    <location>
        <begin position="30"/>
        <end position="37"/>
    </location>
    <ligand>
        <name>ATP</name>
        <dbReference type="ChEBI" id="CHEBI:30616"/>
    </ligand>
</feature>
<keyword evidence="6 8" id="KW-0067">ATP-binding</keyword>
<dbReference type="GO" id="GO:0005829">
    <property type="term" value="C:cytosol"/>
    <property type="evidence" value="ECO:0007669"/>
    <property type="project" value="TreeGrafter"/>
</dbReference>
<dbReference type="EMBL" id="SMGD01000016">
    <property type="protein sequence ID" value="TCK46908.1"/>
    <property type="molecule type" value="Genomic_DNA"/>
</dbReference>
<evidence type="ECO:0000313" key="10">
    <source>
        <dbReference type="Proteomes" id="UP000295565"/>
    </source>
</evidence>
<dbReference type="PANTHER" id="PTHR21299">
    <property type="entry name" value="CYTIDYLATE KINASE/PANTOATE-BETA-ALANINE LIGASE"/>
    <property type="match status" value="1"/>
</dbReference>
<dbReference type="GO" id="GO:0005524">
    <property type="term" value="F:ATP binding"/>
    <property type="evidence" value="ECO:0007669"/>
    <property type="project" value="UniProtKB-KW"/>
</dbReference>
<evidence type="ECO:0000256" key="4">
    <source>
        <dbReference type="ARBA" id="ARBA00022655"/>
    </source>
</evidence>
<comment type="subcellular location">
    <subcellularLocation>
        <location evidence="8">Cytoplasm</location>
    </subcellularLocation>
</comment>
<dbReference type="EC" id="6.3.2.1" evidence="8"/>
<dbReference type="Gene3D" id="3.30.1300.10">
    <property type="entry name" value="Pantoate-beta-alanine ligase, C-terminal domain"/>
    <property type="match status" value="1"/>
</dbReference>
<keyword evidence="8" id="KW-0963">Cytoplasm</keyword>
<dbReference type="InterPro" id="IPR042176">
    <property type="entry name" value="Pantoate_ligase_C"/>
</dbReference>
<proteinExistence type="inferred from homology"/>
<gene>
    <name evidence="8" type="primary">panC</name>
    <name evidence="9" type="ORF">EV690_3056</name>
</gene>
<comment type="subunit">
    <text evidence="8">Homodimer.</text>
</comment>
<dbReference type="Gene3D" id="3.40.50.620">
    <property type="entry name" value="HUPs"/>
    <property type="match status" value="1"/>
</dbReference>
<dbReference type="InterPro" id="IPR014729">
    <property type="entry name" value="Rossmann-like_a/b/a_fold"/>
</dbReference>
<feature type="binding site" evidence="8">
    <location>
        <begin position="149"/>
        <end position="152"/>
    </location>
    <ligand>
        <name>ATP</name>
        <dbReference type="ChEBI" id="CHEBI:30616"/>
    </ligand>
</feature>
<feature type="active site" description="Proton donor" evidence="8">
    <location>
        <position position="37"/>
    </location>
</feature>
<evidence type="ECO:0000256" key="2">
    <source>
        <dbReference type="ARBA" id="ARBA00009256"/>
    </source>
</evidence>
<keyword evidence="10" id="KW-1185">Reference proteome</keyword>
<dbReference type="HAMAP" id="MF_00158">
    <property type="entry name" value="PanC"/>
    <property type="match status" value="1"/>
</dbReference>
<evidence type="ECO:0000313" key="9">
    <source>
        <dbReference type="EMBL" id="TCK46908.1"/>
    </source>
</evidence>
<dbReference type="UniPathway" id="UPA00028">
    <property type="reaction ID" value="UER00005"/>
</dbReference>
<feature type="binding site" evidence="8">
    <location>
        <position position="178"/>
    </location>
    <ligand>
        <name>ATP</name>
        <dbReference type="ChEBI" id="CHEBI:30616"/>
    </ligand>
</feature>
<comment type="catalytic activity">
    <reaction evidence="7 8">
        <text>(R)-pantoate + beta-alanine + ATP = (R)-pantothenate + AMP + diphosphate + H(+)</text>
        <dbReference type="Rhea" id="RHEA:10912"/>
        <dbReference type="ChEBI" id="CHEBI:15378"/>
        <dbReference type="ChEBI" id="CHEBI:15980"/>
        <dbReference type="ChEBI" id="CHEBI:29032"/>
        <dbReference type="ChEBI" id="CHEBI:30616"/>
        <dbReference type="ChEBI" id="CHEBI:33019"/>
        <dbReference type="ChEBI" id="CHEBI:57966"/>
        <dbReference type="ChEBI" id="CHEBI:456215"/>
        <dbReference type="EC" id="6.3.2.1"/>
    </reaction>
</comment>
<feature type="binding site" evidence="8">
    <location>
        <position position="155"/>
    </location>
    <ligand>
        <name>(R)-pantoate</name>
        <dbReference type="ChEBI" id="CHEBI:15980"/>
    </ligand>
</feature>
<dbReference type="OrthoDB" id="9773087at2"/>
<sequence length="281" mass="31107">MQTFSQIAPLKTLIRQYKADQLRVALVPTMGHLHPGHLHLIEYAKQIADKVVVSIFVNPLQFDRPEDLQNYPRSFKADQQKLAEAQTDILFAPDEHTMYPNGLDSPATVHVAGLSEALEGAQRPGHFLGVTTVVAKLFHIVQPDVACFGEKDFQQLAIIRRMCEELMFPIEIASVPIVRHTDGLAMSSRNSLLSKTQRAQAPLFAQTLRWAAQQLAAGLAPQQISQMSTQKLNELDFKTDAIDIVDADSLGPLSPESQRAVILAAAYLGEIRLIDNLVVKL</sequence>